<comment type="catalytic activity">
    <reaction evidence="5">
        <text>3'-dephospho-CoA + ATP = ADP + CoA + H(+)</text>
        <dbReference type="Rhea" id="RHEA:18245"/>
        <dbReference type="ChEBI" id="CHEBI:15378"/>
        <dbReference type="ChEBI" id="CHEBI:30616"/>
        <dbReference type="ChEBI" id="CHEBI:57287"/>
        <dbReference type="ChEBI" id="CHEBI:57328"/>
        <dbReference type="ChEBI" id="CHEBI:456216"/>
        <dbReference type="EC" id="2.7.1.24"/>
    </reaction>
</comment>
<comment type="similarity">
    <text evidence="1 5">Belongs to the CoaE family.</text>
</comment>
<gene>
    <name evidence="5" type="primary">coaE</name>
    <name evidence="7" type="ORF">B0681_08040</name>
</gene>
<keyword evidence="5" id="KW-0963">Cytoplasm</keyword>
<comment type="caution">
    <text evidence="7">The sequence shown here is derived from an EMBL/GenBank/DDBJ whole genome shotgun (WGS) entry which is preliminary data.</text>
</comment>
<dbReference type="STRING" id="573983.B0681_08040"/>
<dbReference type="InterPro" id="IPR027417">
    <property type="entry name" value="P-loop_NTPase"/>
</dbReference>
<dbReference type="GO" id="GO:0005524">
    <property type="term" value="F:ATP binding"/>
    <property type="evidence" value="ECO:0007669"/>
    <property type="project" value="UniProtKB-UniRule"/>
</dbReference>
<feature type="binding site" evidence="5">
    <location>
        <begin position="19"/>
        <end position="24"/>
    </location>
    <ligand>
        <name>ATP</name>
        <dbReference type="ChEBI" id="CHEBI:30616"/>
    </ligand>
</feature>
<dbReference type="PROSITE" id="PS51219">
    <property type="entry name" value="DPCK"/>
    <property type="match status" value="1"/>
</dbReference>
<dbReference type="NCBIfam" id="TIGR00152">
    <property type="entry name" value="dephospho-CoA kinase"/>
    <property type="match status" value="1"/>
</dbReference>
<dbReference type="EC" id="2.7.1.24" evidence="5 6"/>
<dbReference type="Gene3D" id="3.40.50.300">
    <property type="entry name" value="P-loop containing nucleotide triphosphate hydrolases"/>
    <property type="match status" value="1"/>
</dbReference>
<dbReference type="GO" id="GO:0015937">
    <property type="term" value="P:coenzyme A biosynthetic process"/>
    <property type="evidence" value="ECO:0007669"/>
    <property type="project" value="UniProtKB-UniRule"/>
</dbReference>
<comment type="function">
    <text evidence="5">Catalyzes the phosphorylation of the 3'-hydroxyl group of dephosphocoenzyme A to form coenzyme A.</text>
</comment>
<comment type="pathway">
    <text evidence="5">Cofactor biosynthesis; coenzyme A biosynthesis; CoA from (R)-pantothenate: step 5/5.</text>
</comment>
<organism evidence="7 8">
    <name type="scientific">Moraxella porci DSM 25326</name>
    <dbReference type="NCBI Taxonomy" id="573983"/>
    <lineage>
        <taxon>Bacteria</taxon>
        <taxon>Pseudomonadati</taxon>
        <taxon>Pseudomonadota</taxon>
        <taxon>Gammaproteobacteria</taxon>
        <taxon>Moraxellales</taxon>
        <taxon>Moraxellaceae</taxon>
        <taxon>Moraxella</taxon>
    </lineage>
</organism>
<protein>
    <recommendedName>
        <fullName evidence="5 6">Dephospho-CoA kinase</fullName>
        <ecNumber evidence="5 6">2.7.1.24</ecNumber>
    </recommendedName>
    <alternativeName>
        <fullName evidence="5">Dephosphocoenzyme A kinase</fullName>
    </alternativeName>
</protein>
<evidence type="ECO:0000256" key="4">
    <source>
        <dbReference type="ARBA" id="ARBA00022993"/>
    </source>
</evidence>
<dbReference type="HAMAP" id="MF_00376">
    <property type="entry name" value="Dephospho_CoA_kinase"/>
    <property type="match status" value="1"/>
</dbReference>
<dbReference type="PANTHER" id="PTHR10695">
    <property type="entry name" value="DEPHOSPHO-COA KINASE-RELATED"/>
    <property type="match status" value="1"/>
</dbReference>
<dbReference type="UniPathway" id="UPA00241">
    <property type="reaction ID" value="UER00356"/>
</dbReference>
<dbReference type="Pfam" id="PF01121">
    <property type="entry name" value="CoaE"/>
    <property type="match status" value="1"/>
</dbReference>
<dbReference type="GO" id="GO:0005737">
    <property type="term" value="C:cytoplasm"/>
    <property type="evidence" value="ECO:0007669"/>
    <property type="project" value="UniProtKB-SubCell"/>
</dbReference>
<dbReference type="CDD" id="cd02022">
    <property type="entry name" value="DPCK"/>
    <property type="match status" value="1"/>
</dbReference>
<keyword evidence="5 7" id="KW-0418">Kinase</keyword>
<keyword evidence="2 5" id="KW-0547">Nucleotide-binding</keyword>
<evidence type="ECO:0000256" key="1">
    <source>
        <dbReference type="ARBA" id="ARBA00009018"/>
    </source>
</evidence>
<evidence type="ECO:0000256" key="2">
    <source>
        <dbReference type="ARBA" id="ARBA00022741"/>
    </source>
</evidence>
<evidence type="ECO:0000313" key="7">
    <source>
        <dbReference type="EMBL" id="OOS23906.1"/>
    </source>
</evidence>
<keyword evidence="3 5" id="KW-0067">ATP-binding</keyword>
<reference evidence="7 8" key="1">
    <citation type="submission" date="2017-02" db="EMBL/GenBank/DDBJ databases">
        <title>Draft genome sequence of Moraxella porci CCUG 54912T type strain.</title>
        <authorList>
            <person name="Salva-Serra F."/>
            <person name="Engstrom-Jakobsson H."/>
            <person name="Thorell K."/>
            <person name="Jaen-Luchoro D."/>
            <person name="Gonzales-Siles L."/>
            <person name="Karlsson R."/>
            <person name="Yazdan S."/>
            <person name="Boulund F."/>
            <person name="Johnning A."/>
            <person name="Engstrand L."/>
            <person name="Kristiansson E."/>
            <person name="Moore E."/>
        </authorList>
    </citation>
    <scope>NUCLEOTIDE SEQUENCE [LARGE SCALE GENOMIC DNA]</scope>
    <source>
        <strain evidence="7 8">CCUG 54912</strain>
    </source>
</reference>
<dbReference type="EMBL" id="MUYV01000011">
    <property type="protein sequence ID" value="OOS23906.1"/>
    <property type="molecule type" value="Genomic_DNA"/>
</dbReference>
<dbReference type="Proteomes" id="UP000190683">
    <property type="component" value="Unassembled WGS sequence"/>
</dbReference>
<keyword evidence="5" id="KW-0808">Transferase</keyword>
<dbReference type="AlphaFoldDB" id="A0A1T0CNK3"/>
<evidence type="ECO:0000256" key="5">
    <source>
        <dbReference type="HAMAP-Rule" id="MF_00376"/>
    </source>
</evidence>
<keyword evidence="4 5" id="KW-0173">Coenzyme A biosynthesis</keyword>
<evidence type="ECO:0000256" key="6">
    <source>
        <dbReference type="NCBIfam" id="TIGR00152"/>
    </source>
</evidence>
<dbReference type="PANTHER" id="PTHR10695:SF46">
    <property type="entry name" value="BIFUNCTIONAL COENZYME A SYNTHASE-RELATED"/>
    <property type="match status" value="1"/>
</dbReference>
<name>A0A1T0CNK3_9GAMM</name>
<dbReference type="RefSeq" id="WP_078318218.1">
    <property type="nucleotide sequence ID" value="NZ_MUYV01000011.1"/>
</dbReference>
<dbReference type="GO" id="GO:0004140">
    <property type="term" value="F:dephospho-CoA kinase activity"/>
    <property type="evidence" value="ECO:0007669"/>
    <property type="project" value="UniProtKB-UniRule"/>
</dbReference>
<dbReference type="SUPFAM" id="SSF52540">
    <property type="entry name" value="P-loop containing nucleoside triphosphate hydrolases"/>
    <property type="match status" value="1"/>
</dbReference>
<keyword evidence="8" id="KW-1185">Reference proteome</keyword>
<dbReference type="InterPro" id="IPR001977">
    <property type="entry name" value="Depp_CoAkinase"/>
</dbReference>
<evidence type="ECO:0000313" key="8">
    <source>
        <dbReference type="Proteomes" id="UP000190683"/>
    </source>
</evidence>
<comment type="subcellular location">
    <subcellularLocation>
        <location evidence="5">Cytoplasm</location>
    </subcellularLocation>
</comment>
<accession>A0A1T0CNK3</accession>
<sequence>MDTSAHTPPIVIGLTGGIGSGKSAVSDYFATMGIAVIDADVIAHALTAKGSPILDTLKHTFGDWVVDADGNYDRAAMRAYVFDKPDELAKLNHIMHPAIYEQILHQLSHATSPYAILSVPLLFEGRHKTSNLLALCSHLIVVDVPVSVQLERASRRDANAITQIQAIIDKQISRDDRLSLAKSLGADVVDNTGTIDELHAKLGKLHERYLLMARPAQARPLNR</sequence>
<proteinExistence type="inferred from homology"/>
<evidence type="ECO:0000256" key="3">
    <source>
        <dbReference type="ARBA" id="ARBA00022840"/>
    </source>
</evidence>